<dbReference type="RefSeq" id="XP_004998873.1">
    <property type="nucleotide sequence ID" value="XM_004998816.1"/>
</dbReference>
<feature type="region of interest" description="Disordered" evidence="1">
    <location>
        <begin position="1"/>
        <end position="23"/>
    </location>
</feature>
<reference evidence="2" key="1">
    <citation type="submission" date="2009-08" db="EMBL/GenBank/DDBJ databases">
        <title>Annotation of Salpingoeca rosetta.</title>
        <authorList>
            <consortium name="The Broad Institute Genome Sequencing Platform"/>
            <person name="Russ C."/>
            <person name="Cuomo C."/>
            <person name="Burger G."/>
            <person name="Gray M.W."/>
            <person name="Holland P.W.H."/>
            <person name="King N."/>
            <person name="Lang F.B.F."/>
            <person name="Roger A.J."/>
            <person name="Ruiz-Trillo I."/>
            <person name="Young S.K."/>
            <person name="Zeng Q."/>
            <person name="Gargeya S."/>
            <person name="Alvarado L."/>
            <person name="Berlin A."/>
            <person name="Chapman S.B."/>
            <person name="Chen Z."/>
            <person name="Freedman E."/>
            <person name="Gellesch M."/>
            <person name="Goldberg J."/>
            <person name="Griggs A."/>
            <person name="Gujja S."/>
            <person name="Heilman E."/>
            <person name="Heiman D."/>
            <person name="Howarth C."/>
            <person name="Mehta T."/>
            <person name="Neiman D."/>
            <person name="Pearson M."/>
            <person name="Roberts A."/>
            <person name="Saif S."/>
            <person name="Shea T."/>
            <person name="Shenoy N."/>
            <person name="Sisk P."/>
            <person name="Stolte C."/>
            <person name="Sykes S."/>
            <person name="White J."/>
            <person name="Yandava C."/>
            <person name="Haas B."/>
            <person name="Nusbaum C."/>
            <person name="Birren B."/>
        </authorList>
    </citation>
    <scope>NUCLEOTIDE SEQUENCE [LARGE SCALE GENOMIC DNA]</scope>
    <source>
        <strain evidence="2">ATCC 50818</strain>
    </source>
</reference>
<evidence type="ECO:0000313" key="2">
    <source>
        <dbReference type="EMBL" id="EGD72303.1"/>
    </source>
</evidence>
<protein>
    <submittedName>
        <fullName evidence="2">Uncharacterized protein</fullName>
    </submittedName>
</protein>
<keyword evidence="3" id="KW-1185">Reference proteome</keyword>
<gene>
    <name evidence="2" type="ORF">PTSG_00322</name>
</gene>
<dbReference type="AlphaFoldDB" id="F2TW57"/>
<name>F2TW57_SALR5</name>
<dbReference type="GeneID" id="16067437"/>
<dbReference type="OMA" id="APRRDAN"/>
<feature type="region of interest" description="Disordered" evidence="1">
    <location>
        <begin position="357"/>
        <end position="392"/>
    </location>
</feature>
<evidence type="ECO:0000256" key="1">
    <source>
        <dbReference type="SAM" id="MobiDB-lite"/>
    </source>
</evidence>
<feature type="region of interest" description="Disordered" evidence="1">
    <location>
        <begin position="224"/>
        <end position="248"/>
    </location>
</feature>
<accession>F2TW57</accession>
<sequence length="392" mass="44345">MAFLQHDMTPVEPNVAYQPSQGQPIRDHKLKAHTVLDANGGCMMLDSPTKLATKSEAPPPQPRRKKVASPDPGYANVGSHEFYTGKHSSKYSREPTGGIKAMFDNPNRMQEQARRQREFERQYTKANAQAIKQRRQKMEEEKKYELSRSTSHLTTDPWERDRPRVQPNARIPRRNPVTKGEVHNRSSDDSYAARVFGKVGAGAPRRDANGNLITKRSNTVATYRDFNRGDTDSYLGKSFGKREATNPRLKASVSGMSMHNEAKSETYNDKVFGKVGVAGRPRQTNSGNIVARHKRMLETERHHLDVPGDAYNDKVFKQKPDVKVVNGEVKASRHTIQNQLAKSNTAGRIELFDHVEQTKQKAKLNKPPKMSRDEEFKGRMLQHAPLSTSIHK</sequence>
<feature type="region of interest" description="Disordered" evidence="1">
    <location>
        <begin position="46"/>
        <end position="93"/>
    </location>
</feature>
<evidence type="ECO:0000313" key="3">
    <source>
        <dbReference type="Proteomes" id="UP000007799"/>
    </source>
</evidence>
<organism evidence="3">
    <name type="scientific">Salpingoeca rosetta (strain ATCC 50818 / BSB-021)</name>
    <dbReference type="NCBI Taxonomy" id="946362"/>
    <lineage>
        <taxon>Eukaryota</taxon>
        <taxon>Choanoflagellata</taxon>
        <taxon>Craspedida</taxon>
        <taxon>Salpingoecidae</taxon>
        <taxon>Salpingoeca</taxon>
    </lineage>
</organism>
<dbReference type="OrthoDB" id="10661322at2759"/>
<dbReference type="Proteomes" id="UP000007799">
    <property type="component" value="Unassembled WGS sequence"/>
</dbReference>
<dbReference type="InParanoid" id="F2TW57"/>
<feature type="compositionally biased region" description="Basic and acidic residues" evidence="1">
    <location>
        <begin position="136"/>
        <end position="146"/>
    </location>
</feature>
<feature type="region of interest" description="Disordered" evidence="1">
    <location>
        <begin position="134"/>
        <end position="189"/>
    </location>
</feature>
<dbReference type="EMBL" id="GL832955">
    <property type="protein sequence ID" value="EGD72303.1"/>
    <property type="molecule type" value="Genomic_DNA"/>
</dbReference>
<proteinExistence type="predicted"/>
<dbReference type="KEGG" id="sre:PTSG_00322"/>